<dbReference type="SUPFAM" id="SSF54897">
    <property type="entry name" value="Protease propeptides/inhibitors"/>
    <property type="match status" value="1"/>
</dbReference>
<name>A0AAV2HKZ7_LYMST</name>
<dbReference type="PROSITE" id="PS00136">
    <property type="entry name" value="SUBTILASE_ASP"/>
    <property type="match status" value="1"/>
</dbReference>
<gene>
    <name evidence="14" type="ORF">GSLYS_00008112001</name>
</gene>
<proteinExistence type="inferred from homology"/>
<dbReference type="Gene3D" id="3.30.70.850">
    <property type="entry name" value="Peptidase S8, pro-domain"/>
    <property type="match status" value="1"/>
</dbReference>
<dbReference type="SUPFAM" id="SSF49785">
    <property type="entry name" value="Galactose-binding domain-like"/>
    <property type="match status" value="1"/>
</dbReference>
<dbReference type="PROSITE" id="PS51892">
    <property type="entry name" value="SUBTILASE"/>
    <property type="match status" value="1"/>
</dbReference>
<sequence length="786" mass="86309">MGVTLTAWLFGTLLTCYPIPSVLSAADDLFLNLFAVRLKNGSRETAEIIARHHGFLVKNELPHINVFMLEYASAPRRSRRGATDLLNTLKQDDRVKHAQQEVTLHRVKRRVILHDKQLELPIRTIEDDSVFARVVPPNLTQRDGVYRVGAKFNDPKFNDMWYLVNQGQSGGEAGVDMNMAIVWSNGFTGKGVVVCILDDGIDHSHPDLINNYVANASTDLNDQTDYLNDPMPDTSNTDNSHGTRCAGEVAASANNGVCGVGVAYEASIGGVRILDGIITDALEAEALTFNNDFIDIYSASWGPSDDGAVMEGPSQLTSEALGNGVKYGRHGLGSIFVWATGNGGINQDDCNADGYVNMPETLAVGSVNERGLSPFFAENCTSTLAVVPSGGGESPGQEEETGRVKLKVVTTDINDGCIENFQGTSSAAPLAAGCVANILQANPTLSWRDIQHVVVNGARITSDDNSWFINGAGHHVSHRFGFGLMDCGRMIELAQMWDNVSAQRRCHAVKAQIVNKNLSRRGKIIKHVMTDACRASEQDAVDRLEHVQVHIQMFSKRRGDMLIALISPARTRSVLLAPRPKDDFRGEWEFTFMTVHNWDENPGGMWTLEIVHTLSVASSDAQKPTGFEPRHKIVRPVNDVLKSSDPGVYEDDDLVGFLKSWSLDLLGTKGSPHNRGVSGMGLKAVHPSAEQVKTIKKQEFERSQRVQIKRVETSSVDKTRYGDGVTDKSVTWGNGSSVHLDTEVIRKRKLDVSTIMSEEKLQKANIEEIKTVKDEIINLLKEIQEE</sequence>
<evidence type="ECO:0000256" key="10">
    <source>
        <dbReference type="PIRSR" id="PIRSR615500-1"/>
    </source>
</evidence>
<keyword evidence="7" id="KW-0865">Zymogen</keyword>
<dbReference type="Pfam" id="PF00082">
    <property type="entry name" value="Peptidase_S8"/>
    <property type="match status" value="1"/>
</dbReference>
<feature type="domain" description="P/Homo B" evidence="13">
    <location>
        <begin position="500"/>
        <end position="671"/>
    </location>
</feature>
<dbReference type="InterPro" id="IPR034182">
    <property type="entry name" value="Kexin/furin"/>
</dbReference>
<comment type="caution">
    <text evidence="14">The sequence shown here is derived from an EMBL/GenBank/DDBJ whole genome shotgun (WGS) entry which is preliminary data.</text>
</comment>
<dbReference type="GO" id="GO:0000139">
    <property type="term" value="C:Golgi membrane"/>
    <property type="evidence" value="ECO:0007669"/>
    <property type="project" value="TreeGrafter"/>
</dbReference>
<dbReference type="PROSITE" id="PS51829">
    <property type="entry name" value="P_HOMO_B"/>
    <property type="match status" value="1"/>
</dbReference>
<feature type="active site" description="Charge relay system" evidence="10 11">
    <location>
        <position position="241"/>
    </location>
</feature>
<evidence type="ECO:0000256" key="6">
    <source>
        <dbReference type="ARBA" id="ARBA00022825"/>
    </source>
</evidence>
<dbReference type="Proteomes" id="UP001497497">
    <property type="component" value="Unassembled WGS sequence"/>
</dbReference>
<keyword evidence="5 11" id="KW-0378">Hydrolase</keyword>
<dbReference type="PANTHER" id="PTHR42884:SF23">
    <property type="entry name" value="FURIN-LIKE PROTEASE 2"/>
    <property type="match status" value="1"/>
</dbReference>
<evidence type="ECO:0000256" key="8">
    <source>
        <dbReference type="ARBA" id="ARBA00023157"/>
    </source>
</evidence>
<evidence type="ECO:0000313" key="14">
    <source>
        <dbReference type="EMBL" id="CAL1534152.1"/>
    </source>
</evidence>
<reference evidence="14 15" key="1">
    <citation type="submission" date="2024-04" db="EMBL/GenBank/DDBJ databases">
        <authorList>
            <consortium name="Genoscope - CEA"/>
            <person name="William W."/>
        </authorList>
    </citation>
    <scope>NUCLEOTIDE SEQUENCE [LARGE SCALE GENOMIC DNA]</scope>
</reference>
<dbReference type="CDD" id="cd04059">
    <property type="entry name" value="Peptidases_S8_Protein_convertases_Kexins_Furin-like"/>
    <property type="match status" value="1"/>
</dbReference>
<keyword evidence="2 11" id="KW-0645">Protease</keyword>
<dbReference type="PRINTS" id="PR00723">
    <property type="entry name" value="SUBTILISIN"/>
</dbReference>
<dbReference type="Pfam" id="PF16470">
    <property type="entry name" value="S8_pro-domain"/>
    <property type="match status" value="1"/>
</dbReference>
<protein>
    <recommendedName>
        <fullName evidence="13">P/Homo B domain-containing protein</fullName>
    </recommendedName>
</protein>
<dbReference type="EMBL" id="CAXITT010000162">
    <property type="protein sequence ID" value="CAL1534152.1"/>
    <property type="molecule type" value="Genomic_DNA"/>
</dbReference>
<evidence type="ECO:0000256" key="1">
    <source>
        <dbReference type="ARBA" id="ARBA00005325"/>
    </source>
</evidence>
<evidence type="ECO:0000256" key="5">
    <source>
        <dbReference type="ARBA" id="ARBA00022801"/>
    </source>
</evidence>
<dbReference type="SUPFAM" id="SSF52743">
    <property type="entry name" value="Subtilisin-like"/>
    <property type="match status" value="1"/>
</dbReference>
<feature type="signal peptide" evidence="12">
    <location>
        <begin position="1"/>
        <end position="24"/>
    </location>
</feature>
<evidence type="ECO:0000259" key="13">
    <source>
        <dbReference type="PROSITE" id="PS51829"/>
    </source>
</evidence>
<accession>A0AAV2HKZ7</accession>
<evidence type="ECO:0000256" key="7">
    <source>
        <dbReference type="ARBA" id="ARBA00023145"/>
    </source>
</evidence>
<evidence type="ECO:0000256" key="2">
    <source>
        <dbReference type="ARBA" id="ARBA00022670"/>
    </source>
</evidence>
<dbReference type="InterPro" id="IPR036852">
    <property type="entry name" value="Peptidase_S8/S53_dom_sf"/>
</dbReference>
<keyword evidence="3" id="KW-0165">Cleavage on pair of basic residues</keyword>
<comment type="similarity">
    <text evidence="1">Belongs to the peptidase S8 family. Furin subfamily.</text>
</comment>
<keyword evidence="9" id="KW-0325">Glycoprotein</keyword>
<dbReference type="Gene3D" id="2.60.120.260">
    <property type="entry name" value="Galactose-binding domain-like"/>
    <property type="match status" value="1"/>
</dbReference>
<keyword evidence="15" id="KW-1185">Reference proteome</keyword>
<dbReference type="PANTHER" id="PTHR42884">
    <property type="entry name" value="PROPROTEIN CONVERTASE SUBTILISIN/KEXIN-RELATED"/>
    <property type="match status" value="1"/>
</dbReference>
<feature type="active site" description="Charge relay system" evidence="10 11">
    <location>
        <position position="198"/>
    </location>
</feature>
<dbReference type="Gene3D" id="3.40.50.200">
    <property type="entry name" value="Peptidase S8/S53 domain"/>
    <property type="match status" value="1"/>
</dbReference>
<feature type="active site" description="Charge relay system" evidence="10 11">
    <location>
        <position position="425"/>
    </location>
</feature>
<dbReference type="GO" id="GO:0004252">
    <property type="term" value="F:serine-type endopeptidase activity"/>
    <property type="evidence" value="ECO:0007669"/>
    <property type="project" value="UniProtKB-UniRule"/>
</dbReference>
<evidence type="ECO:0000256" key="4">
    <source>
        <dbReference type="ARBA" id="ARBA00022729"/>
    </source>
</evidence>
<evidence type="ECO:0000313" key="15">
    <source>
        <dbReference type="Proteomes" id="UP001497497"/>
    </source>
</evidence>
<organism evidence="14 15">
    <name type="scientific">Lymnaea stagnalis</name>
    <name type="common">Great pond snail</name>
    <name type="synonym">Helix stagnalis</name>
    <dbReference type="NCBI Taxonomy" id="6523"/>
    <lineage>
        <taxon>Eukaryota</taxon>
        <taxon>Metazoa</taxon>
        <taxon>Spiralia</taxon>
        <taxon>Lophotrochozoa</taxon>
        <taxon>Mollusca</taxon>
        <taxon>Gastropoda</taxon>
        <taxon>Heterobranchia</taxon>
        <taxon>Euthyneura</taxon>
        <taxon>Panpulmonata</taxon>
        <taxon>Hygrophila</taxon>
        <taxon>Lymnaeoidea</taxon>
        <taxon>Lymnaeidae</taxon>
        <taxon>Lymnaea</taxon>
    </lineage>
</organism>
<dbReference type="InterPro" id="IPR002884">
    <property type="entry name" value="P_dom"/>
</dbReference>
<dbReference type="InterPro" id="IPR022398">
    <property type="entry name" value="Peptidase_S8_His-AS"/>
</dbReference>
<dbReference type="InterPro" id="IPR032815">
    <property type="entry name" value="S8_pro-domain"/>
</dbReference>
<dbReference type="GO" id="GO:0016485">
    <property type="term" value="P:protein processing"/>
    <property type="evidence" value="ECO:0007669"/>
    <property type="project" value="TreeGrafter"/>
</dbReference>
<dbReference type="InterPro" id="IPR023828">
    <property type="entry name" value="Peptidase_S8_Ser-AS"/>
</dbReference>
<keyword evidence="8" id="KW-1015">Disulfide bond</keyword>
<evidence type="ECO:0000256" key="12">
    <source>
        <dbReference type="SAM" id="SignalP"/>
    </source>
</evidence>
<keyword evidence="4 12" id="KW-0732">Signal</keyword>
<dbReference type="AlphaFoldDB" id="A0AAV2HKZ7"/>
<dbReference type="GO" id="GO:0005802">
    <property type="term" value="C:trans-Golgi network"/>
    <property type="evidence" value="ECO:0007669"/>
    <property type="project" value="TreeGrafter"/>
</dbReference>
<dbReference type="PROSITE" id="PS00137">
    <property type="entry name" value="SUBTILASE_HIS"/>
    <property type="match status" value="1"/>
</dbReference>
<feature type="chain" id="PRO_5043382467" description="P/Homo B domain-containing protein" evidence="12">
    <location>
        <begin position="25"/>
        <end position="786"/>
    </location>
</feature>
<dbReference type="PROSITE" id="PS00138">
    <property type="entry name" value="SUBTILASE_SER"/>
    <property type="match status" value="1"/>
</dbReference>
<dbReference type="Pfam" id="PF01483">
    <property type="entry name" value="P_proprotein"/>
    <property type="match status" value="1"/>
</dbReference>
<evidence type="ECO:0000256" key="3">
    <source>
        <dbReference type="ARBA" id="ARBA00022685"/>
    </source>
</evidence>
<dbReference type="InterPro" id="IPR015500">
    <property type="entry name" value="Peptidase_S8_subtilisin-rel"/>
</dbReference>
<dbReference type="FunFam" id="3.40.50.200:FF:000021">
    <property type="entry name" value="Proprotein convertase subtilisin/kexin type 5a"/>
    <property type="match status" value="1"/>
</dbReference>
<dbReference type="InterPro" id="IPR008979">
    <property type="entry name" value="Galactose-bd-like_sf"/>
</dbReference>
<dbReference type="InterPro" id="IPR038466">
    <property type="entry name" value="S8_pro-domain_sf"/>
</dbReference>
<dbReference type="InterPro" id="IPR000209">
    <property type="entry name" value="Peptidase_S8/S53_dom"/>
</dbReference>
<evidence type="ECO:0000256" key="9">
    <source>
        <dbReference type="ARBA" id="ARBA00023180"/>
    </source>
</evidence>
<keyword evidence="6 11" id="KW-0720">Serine protease</keyword>
<evidence type="ECO:0000256" key="11">
    <source>
        <dbReference type="PROSITE-ProRule" id="PRU01240"/>
    </source>
</evidence>
<dbReference type="InterPro" id="IPR023827">
    <property type="entry name" value="Peptidase_S8_Asp-AS"/>
</dbReference>